<feature type="region of interest" description="Disordered" evidence="1">
    <location>
        <begin position="157"/>
        <end position="221"/>
    </location>
</feature>
<evidence type="ECO:0000313" key="2">
    <source>
        <dbReference type="EMBL" id="KAJ1730189.1"/>
    </source>
</evidence>
<dbReference type="EMBL" id="JANBOI010000490">
    <property type="protein sequence ID" value="KAJ1730189.1"/>
    <property type="molecule type" value="Genomic_DNA"/>
</dbReference>
<dbReference type="OrthoDB" id="5599318at2759"/>
<keyword evidence="3" id="KW-1185">Reference proteome</keyword>
<feature type="compositionally biased region" description="Low complexity" evidence="1">
    <location>
        <begin position="157"/>
        <end position="170"/>
    </location>
</feature>
<gene>
    <name evidence="2" type="ORF">LPJ61_003145</name>
</gene>
<dbReference type="Proteomes" id="UP001143981">
    <property type="component" value="Unassembled WGS sequence"/>
</dbReference>
<dbReference type="AlphaFoldDB" id="A0A9W7YDL1"/>
<reference evidence="2" key="1">
    <citation type="submission" date="2022-07" db="EMBL/GenBank/DDBJ databases">
        <title>Phylogenomic reconstructions and comparative analyses of Kickxellomycotina fungi.</title>
        <authorList>
            <person name="Reynolds N.K."/>
            <person name="Stajich J.E."/>
            <person name="Barry K."/>
            <person name="Grigoriev I.V."/>
            <person name="Crous P."/>
            <person name="Smith M.E."/>
        </authorList>
    </citation>
    <scope>NUCLEOTIDE SEQUENCE</scope>
    <source>
        <strain evidence="2">BCRC 34381</strain>
    </source>
</reference>
<feature type="non-terminal residue" evidence="2">
    <location>
        <position position="221"/>
    </location>
</feature>
<protein>
    <submittedName>
        <fullName evidence="2">Uncharacterized protein</fullName>
    </submittedName>
</protein>
<feature type="compositionally biased region" description="Polar residues" evidence="1">
    <location>
        <begin position="36"/>
        <end position="46"/>
    </location>
</feature>
<evidence type="ECO:0000256" key="1">
    <source>
        <dbReference type="SAM" id="MobiDB-lite"/>
    </source>
</evidence>
<proteinExistence type="predicted"/>
<organism evidence="2 3">
    <name type="scientific">Coemansia biformis</name>
    <dbReference type="NCBI Taxonomy" id="1286918"/>
    <lineage>
        <taxon>Eukaryota</taxon>
        <taxon>Fungi</taxon>
        <taxon>Fungi incertae sedis</taxon>
        <taxon>Zoopagomycota</taxon>
        <taxon>Kickxellomycotina</taxon>
        <taxon>Kickxellomycetes</taxon>
        <taxon>Kickxellales</taxon>
        <taxon>Kickxellaceae</taxon>
        <taxon>Coemansia</taxon>
    </lineage>
</organism>
<feature type="compositionally biased region" description="Polar residues" evidence="1">
    <location>
        <begin position="209"/>
        <end position="221"/>
    </location>
</feature>
<name>A0A9W7YDL1_9FUNG</name>
<evidence type="ECO:0000313" key="3">
    <source>
        <dbReference type="Proteomes" id="UP001143981"/>
    </source>
</evidence>
<feature type="region of interest" description="Disordered" evidence="1">
    <location>
        <begin position="30"/>
        <end position="58"/>
    </location>
</feature>
<comment type="caution">
    <text evidence="2">The sequence shown here is derived from an EMBL/GenBank/DDBJ whole genome shotgun (WGS) entry which is preliminary data.</text>
</comment>
<accession>A0A9W7YDL1</accession>
<sequence length="221" mass="22487">MDHSGDGSRHSNVPMTASYVYNGYVDQARGSGSGSGPVNASLSSTVGARPGASRGNFGTRPMSMLAASAVDSHAGSPYMDMAQSVDFYQHAMTAPNTAASDHSFHTIMISDGSHPSSRAALPAAAVPASARPHAPAGIQIRQKRGSVAEETAGAAGSYDGLLSSSLPSGGPRVYGELPGMQGGRAGPDHTAPYPRIAYPPLSATIPRSDYSSQLSSSPARA</sequence>